<reference evidence="7" key="1">
    <citation type="journal article" date="2019" name="Int. J. Syst. Evol. Microbiol.">
        <title>The Global Catalogue of Microorganisms (GCM) 10K type strain sequencing project: providing services to taxonomists for standard genome sequencing and annotation.</title>
        <authorList>
            <consortium name="The Broad Institute Genomics Platform"/>
            <consortium name="The Broad Institute Genome Sequencing Center for Infectious Disease"/>
            <person name="Wu L."/>
            <person name="Ma J."/>
        </authorList>
    </citation>
    <scope>NUCLEOTIDE SEQUENCE [LARGE SCALE GENOMIC DNA]</scope>
    <source>
        <strain evidence="7">JCM 16704</strain>
    </source>
</reference>
<dbReference type="InterPro" id="IPR007452">
    <property type="entry name" value="TamB_C"/>
</dbReference>
<accession>A0ABP7YIF2</accession>
<feature type="domain" description="Translocation and assembly module TamB C-terminal" evidence="5">
    <location>
        <begin position="979"/>
        <end position="1403"/>
    </location>
</feature>
<evidence type="ECO:0000256" key="3">
    <source>
        <dbReference type="ARBA" id="ARBA00022989"/>
    </source>
</evidence>
<keyword evidence="3" id="KW-1133">Transmembrane helix</keyword>
<comment type="subcellular location">
    <subcellularLocation>
        <location evidence="1">Membrane</location>
        <topology evidence="1">Single-pass membrane protein</topology>
    </subcellularLocation>
</comment>
<dbReference type="PANTHER" id="PTHR36985:SF1">
    <property type="entry name" value="TRANSLOCATION AND ASSEMBLY MODULE SUBUNIT TAMB"/>
    <property type="match status" value="1"/>
</dbReference>
<keyword evidence="4" id="KW-0472">Membrane</keyword>
<dbReference type="RefSeq" id="WP_344673518.1">
    <property type="nucleotide sequence ID" value="NZ_BAAAZI010000006.1"/>
</dbReference>
<evidence type="ECO:0000256" key="1">
    <source>
        <dbReference type="ARBA" id="ARBA00004167"/>
    </source>
</evidence>
<protein>
    <submittedName>
        <fullName evidence="6">Translocation/assembly module TamB domain-containing protein</fullName>
    </submittedName>
</protein>
<evidence type="ECO:0000256" key="2">
    <source>
        <dbReference type="ARBA" id="ARBA00022692"/>
    </source>
</evidence>
<gene>
    <name evidence="6" type="ORF">GCM10022216_10020</name>
</gene>
<evidence type="ECO:0000259" key="5">
    <source>
        <dbReference type="Pfam" id="PF04357"/>
    </source>
</evidence>
<dbReference type="Proteomes" id="UP001500101">
    <property type="component" value="Unassembled WGS sequence"/>
</dbReference>
<evidence type="ECO:0000256" key="4">
    <source>
        <dbReference type="ARBA" id="ARBA00023136"/>
    </source>
</evidence>
<evidence type="ECO:0000313" key="7">
    <source>
        <dbReference type="Proteomes" id="UP001500101"/>
    </source>
</evidence>
<keyword evidence="2" id="KW-0812">Transmembrane</keyword>
<comment type="caution">
    <text evidence="6">The sequence shown here is derived from an EMBL/GenBank/DDBJ whole genome shotgun (WGS) entry which is preliminary data.</text>
</comment>
<keyword evidence="7" id="KW-1185">Reference proteome</keyword>
<dbReference type="Pfam" id="PF04357">
    <property type="entry name" value="TamB"/>
    <property type="match status" value="1"/>
</dbReference>
<dbReference type="InterPro" id="IPR008023">
    <property type="entry name" value="DUF748"/>
</dbReference>
<organism evidence="6 7">
    <name type="scientific">Sphingobacterium kyonggiense</name>
    <dbReference type="NCBI Taxonomy" id="714075"/>
    <lineage>
        <taxon>Bacteria</taxon>
        <taxon>Pseudomonadati</taxon>
        <taxon>Bacteroidota</taxon>
        <taxon>Sphingobacteriia</taxon>
        <taxon>Sphingobacteriales</taxon>
        <taxon>Sphingobacteriaceae</taxon>
        <taxon>Sphingobacterium</taxon>
    </lineage>
</organism>
<dbReference type="EMBL" id="BAAAZI010000006">
    <property type="protein sequence ID" value="GAA4135798.1"/>
    <property type="molecule type" value="Genomic_DNA"/>
</dbReference>
<evidence type="ECO:0000313" key="6">
    <source>
        <dbReference type="EMBL" id="GAA4135798.1"/>
    </source>
</evidence>
<proteinExistence type="predicted"/>
<name>A0ABP7YIF2_9SPHI</name>
<dbReference type="Pfam" id="PF05359">
    <property type="entry name" value="DUF748"/>
    <property type="match status" value="1"/>
</dbReference>
<sequence length="1441" mass="162282">MVSKRVASYLSKELNAKVELDHIYLKPFSELTLTGFKLSDQSGKPLMQAKELHADLKLRKIFQNKITIEELSLEEGYADLHFYKDSSNFKFLVDYFSPKKTDEKKKKKEMELKLHNVTLINNHFKVYNHNQKYHPKGVDFGDLDLTNISGKFKNIQQDTSSLQADIEKFTLKDKSGFHLKELSAEAFVGDKAMEFDRLKIITNNSKMGRYLKFSYDDFGDFSDFIDKIQIESTLENTFVDSKDIEFFAPELKYVKFKAQVLQAKVDGTVSKLRAATAHLKTGKETELVGDFSITGLPDINKTIFDFQLQSLKSSAQDVEVLVPQLANKATFKLPEQLHKFGNIDFKGTFHGLYNLFDVNGNFTTALGNLKSTSKINIQNGIAYEGNVASSEFQLGNLLNNNTLKKTGFNFEFNGKGLELDELQLDAAGDLKQLQLGDYQYDSVFVNAQFKDKLVELIGDIKDKNIRLGYESSINFREPETFYDVYADIEKINFKKMGIVKKDSILIYNTSIHTQLKGNSLNDLNGDLYSDQISMSSSKGEFNIKDVYFSAQGNEKDRQFNLKSNVMDGEMKGVIDLNTIVPYFKALAMRYAPAIGLPLEPYNPQIFDLKVDLKSFEPVSAFLDPNLTLEDGASLEAHFSSEDYTASFNAFSPFVKYKGFNLENIKIQENADEHAFSLKLNADKLIFSDSLFVDNIEIKNILSNDSLIFSVNGAHETDPNYMRLNGNIHFAHNLPAYIKFTQSKIILNREPWTFNTDAEMRVSKGKFYLQNLVASQEKQRVTFNGVLSNEDDKLDVAFNHFNLKSLESILSPMGIQLSGELNGNIELHSIFKKPYLSANVNTTPLVYNQIPIGNLKLLADFVPEQKIANIDLQLLDELQRGLVLKGTYMVGEGEQELNLKGNLNETELILLQPFVRNLASNLQGRINAEINIGGTLKNPSFNGLAKIPSASFVVNYLKTAYVFQNQTAIVDNNIIRIQNLSFSDAQGHQATAAGNIDLNNLSNPSIDVQVAANDVMILNTTYKDNNIYYGTAYATGTFAFKGQTSAIDIDIKARSEKNTSISIPFNTAMTISDSDFIYFVSKDSSENKENANRYFLKGMTMNMDLELTPDAEVNLQTDLGTLKGNGNGEISLKISSLGDFEMFGDYVVNSGKFHFTAQDFINKYFDIKQGGTIRWTGSPEGANINMVALYQQRTSIGDLYNAAGRAGQDERVLAQADMIIKGTLSQPDVTFDLNFPQNPYVKDELQAYLSDANNVNQQALSLIIRRSFSAGSSNNDVGKEVNNTLLSAGTEIAFNQLNNILAQSLNINFLDFNIKSFNDASASFRFFNDRLVLTGGIVDRRNIQTTDLTFFSNQVATDAELTYKVRRDGSLVFRAYNRLNTRNILFTPTDDYINAVGLVYRQEFNTLGEFWRRMWTFKTKRDTVQPVSLPKQDSVKNDLNPF</sequence>
<dbReference type="PANTHER" id="PTHR36985">
    <property type="entry name" value="TRANSLOCATION AND ASSEMBLY MODULE SUBUNIT TAMB"/>
    <property type="match status" value="1"/>
</dbReference>